<protein>
    <submittedName>
        <fullName evidence="1">Uncharacterized protein</fullName>
    </submittedName>
</protein>
<dbReference type="EMBL" id="JAGFNK010000095">
    <property type="protein sequence ID" value="KAI9508345.1"/>
    <property type="molecule type" value="Genomic_DNA"/>
</dbReference>
<reference evidence="1" key="1">
    <citation type="submission" date="2021-03" db="EMBL/GenBank/DDBJ databases">
        <title>Evolutionary priming and transition to the ectomycorrhizal habit in an iconic lineage of mushroom-forming fungi: is preadaptation a requirement?</title>
        <authorList>
            <consortium name="DOE Joint Genome Institute"/>
            <person name="Looney B.P."/>
            <person name="Miyauchi S."/>
            <person name="Morin E."/>
            <person name="Drula E."/>
            <person name="Courty P.E."/>
            <person name="Chicoki N."/>
            <person name="Fauchery L."/>
            <person name="Kohler A."/>
            <person name="Kuo A."/>
            <person name="LaButti K."/>
            <person name="Pangilinan J."/>
            <person name="Lipzen A."/>
            <person name="Riley R."/>
            <person name="Andreopoulos W."/>
            <person name="He G."/>
            <person name="Johnson J."/>
            <person name="Barry K.W."/>
            <person name="Grigoriev I.V."/>
            <person name="Nagy L."/>
            <person name="Hibbett D."/>
            <person name="Henrissat B."/>
            <person name="Matheny P.B."/>
            <person name="Labbe J."/>
            <person name="Martin A.F."/>
        </authorList>
    </citation>
    <scope>NUCLEOTIDE SEQUENCE</scope>
    <source>
        <strain evidence="1">BPL698</strain>
    </source>
</reference>
<keyword evidence="2" id="KW-1185">Reference proteome</keyword>
<comment type="caution">
    <text evidence="1">The sequence shown here is derived from an EMBL/GenBank/DDBJ whole genome shotgun (WGS) entry which is preliminary data.</text>
</comment>
<sequence>MPAKVPTVCQTHTGIAGWTLPTWHLRLRKWGEKGRKEGKRERKRKKRAHLCCLCEEGLKKCQSLVMVLGSEEGVCALYSLQPCLQAIRAPCACSQYLRALTWIGDWRGKEQIRKHERKTKESTRKLVPGWACVIWPAPGEQPPASCIIGITSKDSWADTANLAFALKALCLPAIHVWACELFATASTLHFVAMQGPVGGSSLKGPACGRRVMWEGEREDERTNMEKKKKNAWAKIRACRKSKTKMKKLTNRLQILDYQHLPNCYSSAQLNWI</sequence>
<evidence type="ECO:0000313" key="2">
    <source>
        <dbReference type="Proteomes" id="UP001207468"/>
    </source>
</evidence>
<accession>A0ACC0U9X3</accession>
<name>A0ACC0U9X3_9AGAM</name>
<gene>
    <name evidence="1" type="ORF">F5148DRAFT_1367884</name>
</gene>
<organism evidence="1 2">
    <name type="scientific">Russula earlei</name>
    <dbReference type="NCBI Taxonomy" id="71964"/>
    <lineage>
        <taxon>Eukaryota</taxon>
        <taxon>Fungi</taxon>
        <taxon>Dikarya</taxon>
        <taxon>Basidiomycota</taxon>
        <taxon>Agaricomycotina</taxon>
        <taxon>Agaricomycetes</taxon>
        <taxon>Russulales</taxon>
        <taxon>Russulaceae</taxon>
        <taxon>Russula</taxon>
    </lineage>
</organism>
<evidence type="ECO:0000313" key="1">
    <source>
        <dbReference type="EMBL" id="KAI9508345.1"/>
    </source>
</evidence>
<dbReference type="Proteomes" id="UP001207468">
    <property type="component" value="Unassembled WGS sequence"/>
</dbReference>
<proteinExistence type="predicted"/>